<evidence type="ECO:0000259" key="6">
    <source>
        <dbReference type="Pfam" id="PF23613"/>
    </source>
</evidence>
<evidence type="ECO:0000313" key="7">
    <source>
        <dbReference type="EMBL" id="EQD78027.1"/>
    </source>
</evidence>
<keyword evidence="4" id="KW-0408">Iron</keyword>
<dbReference type="GO" id="GO:0046872">
    <property type="term" value="F:metal ion binding"/>
    <property type="evidence" value="ECO:0007669"/>
    <property type="project" value="UniProtKB-KW"/>
</dbReference>
<dbReference type="PANTHER" id="PTHR11135">
    <property type="entry name" value="HISTONE ACETYLTRANSFERASE-RELATED"/>
    <property type="match status" value="1"/>
</dbReference>
<dbReference type="PANTHER" id="PTHR11135:SF7">
    <property type="entry name" value="TRNA URIDINE(34) ACETYLTRANSFERASE"/>
    <property type="match status" value="1"/>
</dbReference>
<organism evidence="7">
    <name type="scientific">mine drainage metagenome</name>
    <dbReference type="NCBI Taxonomy" id="410659"/>
    <lineage>
        <taxon>unclassified sequences</taxon>
        <taxon>metagenomes</taxon>
        <taxon>ecological metagenomes</taxon>
    </lineage>
</organism>
<feature type="domain" description="ELP3-like N-terminal" evidence="6">
    <location>
        <begin position="3"/>
        <end position="65"/>
    </location>
</feature>
<dbReference type="GO" id="GO:0002926">
    <property type="term" value="P:tRNA wobble base 5-methoxycarbonylmethyl-2-thiouridinylation"/>
    <property type="evidence" value="ECO:0007669"/>
    <property type="project" value="TreeGrafter"/>
</dbReference>
<evidence type="ECO:0000256" key="3">
    <source>
        <dbReference type="ARBA" id="ARBA00022723"/>
    </source>
</evidence>
<comment type="caution">
    <text evidence="7">The sequence shown here is derived from an EMBL/GenBank/DDBJ whole genome shotgun (WGS) entry which is preliminary data.</text>
</comment>
<reference evidence="7" key="2">
    <citation type="journal article" date="2014" name="ISME J.">
        <title>Microbial stratification in low pH oxic and suboxic macroscopic growths along an acid mine drainage.</title>
        <authorList>
            <person name="Mendez-Garcia C."/>
            <person name="Mesa V."/>
            <person name="Sprenger R.R."/>
            <person name="Richter M."/>
            <person name="Diez M.S."/>
            <person name="Solano J."/>
            <person name="Bargiela R."/>
            <person name="Golyshina O.V."/>
            <person name="Manteca A."/>
            <person name="Ramos J.L."/>
            <person name="Gallego J.R."/>
            <person name="Llorente I."/>
            <person name="Martins Dos Santos V.A."/>
            <person name="Jensen O.N."/>
            <person name="Pelaez A.I."/>
            <person name="Sanchez J."/>
            <person name="Ferrer M."/>
        </authorList>
    </citation>
    <scope>NUCLEOTIDE SEQUENCE</scope>
</reference>
<dbReference type="InterPro" id="IPR039661">
    <property type="entry name" value="ELP3"/>
</dbReference>
<dbReference type="EMBL" id="AUZX01001842">
    <property type="protein sequence ID" value="EQD78027.1"/>
    <property type="molecule type" value="Genomic_DNA"/>
</dbReference>
<keyword evidence="5" id="KW-0411">Iron-sulfur</keyword>
<evidence type="ECO:0000256" key="4">
    <source>
        <dbReference type="ARBA" id="ARBA00023004"/>
    </source>
</evidence>
<accession>T1C7H8</accession>
<evidence type="ECO:0000256" key="5">
    <source>
        <dbReference type="ARBA" id="ARBA00023014"/>
    </source>
</evidence>
<dbReference type="Pfam" id="PF23613">
    <property type="entry name" value="ELP3_N"/>
    <property type="match status" value="1"/>
</dbReference>
<sequence>MNFYDEVSAEINKGNIRNKLQLQALKIQLSRKYSLENIPSDSEILNSNMISKEYLSVLKLKPTRTVSGVAVVAAMTSPEICPHGRCIFCPGGVENNSPQAYTGYEPSALRGRTNQYDPYNIVFNRLKQLETIGHDTSKVDLIIMGGTFTARTR</sequence>
<name>T1C7H8_9ZZZZ</name>
<keyword evidence="7" id="KW-0808">Transferase</keyword>
<evidence type="ECO:0000256" key="2">
    <source>
        <dbReference type="ARBA" id="ARBA00022691"/>
    </source>
</evidence>
<dbReference type="GO" id="GO:0005737">
    <property type="term" value="C:cytoplasm"/>
    <property type="evidence" value="ECO:0007669"/>
    <property type="project" value="TreeGrafter"/>
</dbReference>
<protein>
    <submittedName>
        <fullName evidence="7">Histone acetyltransferase, ELP3 family</fullName>
    </submittedName>
</protein>
<dbReference type="GO" id="GO:0016740">
    <property type="term" value="F:transferase activity"/>
    <property type="evidence" value="ECO:0007669"/>
    <property type="project" value="UniProtKB-KW"/>
</dbReference>
<reference evidence="7" key="1">
    <citation type="submission" date="2013-08" db="EMBL/GenBank/DDBJ databases">
        <authorList>
            <person name="Mendez C."/>
            <person name="Richter M."/>
            <person name="Ferrer M."/>
            <person name="Sanchez J."/>
        </authorList>
    </citation>
    <scope>NUCLEOTIDE SEQUENCE</scope>
</reference>
<proteinExistence type="predicted"/>
<feature type="non-terminal residue" evidence="7">
    <location>
        <position position="153"/>
    </location>
</feature>
<dbReference type="InterPro" id="IPR056591">
    <property type="entry name" value="ELP3-like_N"/>
</dbReference>
<keyword evidence="2" id="KW-0949">S-adenosyl-L-methionine</keyword>
<dbReference type="GO" id="GO:0051539">
    <property type="term" value="F:4 iron, 4 sulfur cluster binding"/>
    <property type="evidence" value="ECO:0007669"/>
    <property type="project" value="UniProtKB-KW"/>
</dbReference>
<evidence type="ECO:0000256" key="1">
    <source>
        <dbReference type="ARBA" id="ARBA00022485"/>
    </source>
</evidence>
<keyword evidence="3" id="KW-0479">Metal-binding</keyword>
<dbReference type="AlphaFoldDB" id="T1C7H8"/>
<keyword evidence="1" id="KW-0004">4Fe-4S</keyword>
<gene>
    <name evidence="7" type="ORF">B1A_02481</name>
</gene>